<keyword evidence="1" id="KW-0597">Phosphoprotein</keyword>
<dbReference type="RefSeq" id="XP_062721265.1">
    <property type="nucleotide sequence ID" value="XM_062862549.1"/>
</dbReference>
<gene>
    <name evidence="4" type="ORF">B0T15DRAFT_198893</name>
</gene>
<dbReference type="EMBL" id="JAUDZG010000004">
    <property type="protein sequence ID" value="KAK3305485.1"/>
    <property type="molecule type" value="Genomic_DNA"/>
</dbReference>
<dbReference type="PANTHER" id="PTHR31941:SF16">
    <property type="entry name" value="PHOSPHATIDYLINOSITOL 4,5-BISPHOSPHATE-BINDING PROTEIN SLM1-RELATED"/>
    <property type="match status" value="1"/>
</dbReference>
<sequence length="818" mass="89670">MSTAKTAVAAAPQVNGYDQASYFPQQQQTYQPDAIDAETLPVPFAQSPSDYGNSLAAPVAIRPARFTEEWDASQRGSSVADGPASGVNQRPASYSGLAGGIPGDAPASLTRGNTLRKKASLRRSGSLKRSGSRRSMKAGSVRSLALQSTTDKDQMHSAFYCPIPTATNPTEILANRFQAWRKILKDLITFFKEIQTHYEHRAKSLLKLATVLNNTATPPGLFLASGGLDDALRILRGYSKQAISEANKAREIEEDVILALTGLRSDLHQKIKEIKNLSGDFKNSVEKEMDNTRKAVTQLQEVLGQTELDPSLTTGKQDPYLLRLAVDRQLERQIDEENYLHQAYLNLENSGRELESIVVGEIQKAYNAYAGILKRESDAAYNTIEELRTGPISMPKDKEWMTFIQRDDRFVDPDLPMRSSETIHYPGRDHPACQEVRAGLLERKSKYLKSYTPGWYVLSPTHLHEYKSADKTQAPVMSLYLPEQKLGSHSDEGSSSNKFVLKGRQTGPMHRGHTWVFRAESHDTMMAWYDDIKILTERTPEERSNLMRGNSRSISRSSQRSSISSDGVGDEEEPPFTATGVPVNEQPKLDALSRRPSGGRFPSDLQVNAQRGLHVPVSPLSVSSGYGEGFNHDYFPATVSPGNDLGQSPRGFHEFVHERETETDGFPRQKAMDGPPGSRFDSPAAVPLPHTPNSQEPRQADASVFDTRATEDPNRAGPGPIPFASPKYSQEPPSTRDTARGGVYGSQVTATATGGHTPALTQNPAPDDGEQAPPGMANDAVEDEQARRPRVVARGDSVPTVSNLHIPGEYPRGSVGGL</sequence>
<dbReference type="PANTHER" id="PTHR31941">
    <property type="entry name" value="CYTOSKELETAL SIGNALING PROTEIN SLM1"/>
    <property type="match status" value="1"/>
</dbReference>
<dbReference type="InterPro" id="IPR046869">
    <property type="entry name" value="SLM1/RGC1-like_PH"/>
</dbReference>
<feature type="domain" description="PH" evidence="3">
    <location>
        <begin position="434"/>
        <end position="537"/>
    </location>
</feature>
<feature type="region of interest" description="Disordered" evidence="2">
    <location>
        <begin position="486"/>
        <end position="505"/>
    </location>
</feature>
<dbReference type="PROSITE" id="PS50003">
    <property type="entry name" value="PH_DOMAIN"/>
    <property type="match status" value="1"/>
</dbReference>
<feature type="compositionally biased region" description="Polar residues" evidence="2">
    <location>
        <begin position="727"/>
        <end position="736"/>
    </location>
</feature>
<feature type="region of interest" description="Disordered" evidence="2">
    <location>
        <begin position="72"/>
        <end position="147"/>
    </location>
</feature>
<dbReference type="SUPFAM" id="SSF103657">
    <property type="entry name" value="BAR/IMD domain-like"/>
    <property type="match status" value="1"/>
</dbReference>
<dbReference type="Pfam" id="PF20400">
    <property type="entry name" value="BAR_4"/>
    <property type="match status" value="1"/>
</dbReference>
<evidence type="ECO:0000313" key="5">
    <source>
        <dbReference type="Proteomes" id="UP001273166"/>
    </source>
</evidence>
<proteinExistence type="predicted"/>
<evidence type="ECO:0000256" key="2">
    <source>
        <dbReference type="SAM" id="MobiDB-lite"/>
    </source>
</evidence>
<dbReference type="SMART" id="SM00233">
    <property type="entry name" value="PH"/>
    <property type="match status" value="1"/>
</dbReference>
<dbReference type="InterPro" id="IPR046868">
    <property type="entry name" value="BAR_4"/>
</dbReference>
<name>A0AAJ0GT75_9PEZI</name>
<evidence type="ECO:0000259" key="3">
    <source>
        <dbReference type="PROSITE" id="PS50003"/>
    </source>
</evidence>
<feature type="compositionally biased region" description="Low complexity" evidence="2">
    <location>
        <begin position="551"/>
        <end position="565"/>
    </location>
</feature>
<keyword evidence="5" id="KW-1185">Reference proteome</keyword>
<dbReference type="InterPro" id="IPR011993">
    <property type="entry name" value="PH-like_dom_sf"/>
</dbReference>
<dbReference type="CDD" id="cd13311">
    <property type="entry name" value="PH_Slm1"/>
    <property type="match status" value="1"/>
</dbReference>
<dbReference type="SUPFAM" id="SSF50729">
    <property type="entry name" value="PH domain-like"/>
    <property type="match status" value="1"/>
</dbReference>
<feature type="compositionally biased region" description="Basic and acidic residues" evidence="2">
    <location>
        <begin position="651"/>
        <end position="671"/>
    </location>
</feature>
<dbReference type="InterPro" id="IPR027267">
    <property type="entry name" value="AH/BAR_dom_sf"/>
</dbReference>
<dbReference type="Gene3D" id="1.20.1270.60">
    <property type="entry name" value="Arfaptin homology (AH) domain/BAR domain"/>
    <property type="match status" value="1"/>
</dbReference>
<evidence type="ECO:0000256" key="1">
    <source>
        <dbReference type="ARBA" id="ARBA00022553"/>
    </source>
</evidence>
<protein>
    <recommendedName>
        <fullName evidence="3">PH domain-containing protein</fullName>
    </recommendedName>
</protein>
<dbReference type="GeneID" id="87881378"/>
<reference evidence="4" key="1">
    <citation type="journal article" date="2023" name="Mol. Phylogenet. Evol.">
        <title>Genome-scale phylogeny and comparative genomics of the fungal order Sordariales.</title>
        <authorList>
            <person name="Hensen N."/>
            <person name="Bonometti L."/>
            <person name="Westerberg I."/>
            <person name="Brannstrom I.O."/>
            <person name="Guillou S."/>
            <person name="Cros-Aarteil S."/>
            <person name="Calhoun S."/>
            <person name="Haridas S."/>
            <person name="Kuo A."/>
            <person name="Mondo S."/>
            <person name="Pangilinan J."/>
            <person name="Riley R."/>
            <person name="LaButti K."/>
            <person name="Andreopoulos B."/>
            <person name="Lipzen A."/>
            <person name="Chen C."/>
            <person name="Yan M."/>
            <person name="Daum C."/>
            <person name="Ng V."/>
            <person name="Clum A."/>
            <person name="Steindorff A."/>
            <person name="Ohm R.A."/>
            <person name="Martin F."/>
            <person name="Silar P."/>
            <person name="Natvig D.O."/>
            <person name="Lalanne C."/>
            <person name="Gautier V."/>
            <person name="Ament-Velasquez S.L."/>
            <person name="Kruys A."/>
            <person name="Hutchinson M.I."/>
            <person name="Powell A.J."/>
            <person name="Barry K."/>
            <person name="Miller A.N."/>
            <person name="Grigoriev I.V."/>
            <person name="Debuchy R."/>
            <person name="Gladieux P."/>
            <person name="Hiltunen Thoren M."/>
            <person name="Johannesson H."/>
        </authorList>
    </citation>
    <scope>NUCLEOTIDE SEQUENCE</scope>
    <source>
        <strain evidence="4">CBS 333.67</strain>
    </source>
</reference>
<dbReference type="AlphaFoldDB" id="A0AAJ0GT75"/>
<dbReference type="Proteomes" id="UP001273166">
    <property type="component" value="Unassembled WGS sequence"/>
</dbReference>
<evidence type="ECO:0000313" key="4">
    <source>
        <dbReference type="EMBL" id="KAK3305485.1"/>
    </source>
</evidence>
<dbReference type="Pfam" id="PF20399">
    <property type="entry name" value="PH_20"/>
    <property type="match status" value="1"/>
</dbReference>
<comment type="caution">
    <text evidence="4">The sequence shown here is derived from an EMBL/GenBank/DDBJ whole genome shotgun (WGS) entry which is preliminary data.</text>
</comment>
<feature type="compositionally biased region" description="Polar residues" evidence="2">
    <location>
        <begin position="746"/>
        <end position="764"/>
    </location>
</feature>
<feature type="region of interest" description="Disordered" evidence="2">
    <location>
        <begin position="642"/>
        <end position="818"/>
    </location>
</feature>
<accession>A0AAJ0GT75</accession>
<dbReference type="Gene3D" id="2.30.29.30">
    <property type="entry name" value="Pleckstrin-homology domain (PH domain)/Phosphotyrosine-binding domain (PTB)"/>
    <property type="match status" value="1"/>
</dbReference>
<organism evidence="4 5">
    <name type="scientific">Chaetomium strumarium</name>
    <dbReference type="NCBI Taxonomy" id="1170767"/>
    <lineage>
        <taxon>Eukaryota</taxon>
        <taxon>Fungi</taxon>
        <taxon>Dikarya</taxon>
        <taxon>Ascomycota</taxon>
        <taxon>Pezizomycotina</taxon>
        <taxon>Sordariomycetes</taxon>
        <taxon>Sordariomycetidae</taxon>
        <taxon>Sordariales</taxon>
        <taxon>Chaetomiaceae</taxon>
        <taxon>Chaetomium</taxon>
    </lineage>
</organism>
<dbReference type="InterPro" id="IPR043453">
    <property type="entry name" value="Slm1_PH"/>
</dbReference>
<feature type="region of interest" description="Disordered" evidence="2">
    <location>
        <begin position="540"/>
        <end position="603"/>
    </location>
</feature>
<reference evidence="4" key="2">
    <citation type="submission" date="2023-06" db="EMBL/GenBank/DDBJ databases">
        <authorList>
            <consortium name="Lawrence Berkeley National Laboratory"/>
            <person name="Mondo S.J."/>
            <person name="Hensen N."/>
            <person name="Bonometti L."/>
            <person name="Westerberg I."/>
            <person name="Brannstrom I.O."/>
            <person name="Guillou S."/>
            <person name="Cros-Aarteil S."/>
            <person name="Calhoun S."/>
            <person name="Haridas S."/>
            <person name="Kuo A."/>
            <person name="Pangilinan J."/>
            <person name="Riley R."/>
            <person name="Labutti K."/>
            <person name="Andreopoulos B."/>
            <person name="Lipzen A."/>
            <person name="Chen C."/>
            <person name="Yanf M."/>
            <person name="Daum C."/>
            <person name="Ng V."/>
            <person name="Clum A."/>
            <person name="Steindorff A."/>
            <person name="Ohm R."/>
            <person name="Martin F."/>
            <person name="Silar P."/>
            <person name="Natvig D."/>
            <person name="Lalanne C."/>
            <person name="Gautier V."/>
            <person name="Ament-Velasquez S.L."/>
            <person name="Kruys A."/>
            <person name="Hutchinson M.I."/>
            <person name="Powell A.J."/>
            <person name="Barry K."/>
            <person name="Miller A.N."/>
            <person name="Grigoriev I.V."/>
            <person name="Debuchy R."/>
            <person name="Gladieux P."/>
            <person name="Thoren M.H."/>
            <person name="Johannesson H."/>
        </authorList>
    </citation>
    <scope>NUCLEOTIDE SEQUENCE</scope>
    <source>
        <strain evidence="4">CBS 333.67</strain>
    </source>
</reference>
<dbReference type="InterPro" id="IPR001849">
    <property type="entry name" value="PH_domain"/>
</dbReference>